<gene>
    <name evidence="3" type="ORF">ABWK59_04090</name>
</gene>
<dbReference type="Gene3D" id="3.40.50.300">
    <property type="entry name" value="P-loop containing nucleotide triphosphate hydrolases"/>
    <property type="match status" value="1"/>
</dbReference>
<dbReference type="PANTHER" id="PTHR47691:SF3">
    <property type="entry name" value="HTH-TYPE TRANSCRIPTIONAL REGULATOR RV0890C-RELATED"/>
    <property type="match status" value="1"/>
</dbReference>
<proteinExistence type="predicted"/>
<dbReference type="KEGG" id="kcm:ABWK59_04090"/>
<evidence type="ECO:0000259" key="2">
    <source>
        <dbReference type="PROSITE" id="PS50943"/>
    </source>
</evidence>
<reference evidence="3" key="1">
    <citation type="submission" date="2024-06" db="EMBL/GenBank/DDBJ databases">
        <title>The genome sequences of Kitasatospora sp. strain HUAS MG31.</title>
        <authorList>
            <person name="Mo P."/>
        </authorList>
    </citation>
    <scope>NUCLEOTIDE SEQUENCE</scope>
    <source>
        <strain evidence="3">HUAS MG31</strain>
    </source>
</reference>
<dbReference type="GO" id="GO:0043531">
    <property type="term" value="F:ADP binding"/>
    <property type="evidence" value="ECO:0007669"/>
    <property type="project" value="InterPro"/>
</dbReference>
<dbReference type="Gene3D" id="1.10.260.40">
    <property type="entry name" value="lambda repressor-like DNA-binding domains"/>
    <property type="match status" value="1"/>
</dbReference>
<dbReference type="AlphaFoldDB" id="A0AAU8JPK2"/>
<dbReference type="RefSeq" id="WP_354637915.1">
    <property type="nucleotide sequence ID" value="NZ_CP159872.1"/>
</dbReference>
<dbReference type="SUPFAM" id="SSF47413">
    <property type="entry name" value="lambda repressor-like DNA-binding domains"/>
    <property type="match status" value="1"/>
</dbReference>
<dbReference type="InterPro" id="IPR027417">
    <property type="entry name" value="P-loop_NTPase"/>
</dbReference>
<sequence>MSTGASTTDHADLGRRLRALRHRAGLSQEALAHRAGVSVRALADLERGRSRGPQRRTVEMLADALGLNAAEAAELERLAGLGRPRPRPAGDHTPHALALPRDVGDFTARDRALAELLALAEHIDPAHPPVTVVSGQPGLGKTAFAVHAAHTLAPHFPDGLFAVDLDGMAPEPTAPRDALGRLLRALGVADRTVPAGTDERSALFRSVVRDRRILLVLDNAVDEDQVRPLLPATGPSLTIVTSRRDLSGLEAVHRTGLDVLRREEAVRLLTLIIGPERVAAEQQAARDLAELCGRLPLAVRIAGQRLAARPTERIGKLVTQLAARGRRLDLLQAGGLQVRAAFSLSYERLDPATRLLFRRAALAAGPDVSPEIAARLANLTDDQAWRGAEELTGAGLLQAHPTAERYRFHDLLRLFATEQVEAEDPPAAIEAARDRTADWVLRRAAAAALRFDADRHQDAPDDDPDPQAAPADREEARAWLEAERTEWLAALRRARATGRHRQVVDAAEAMHWFSDLNPEWGELWVEVFGHSVASARALGSRPEEVVHLNYLAWANNVCVFDHAAGLVAADAALAVAREIGDEVQEGWALGYGAGSLHRLGRAEESIRRFQESVACLGRQYTPQAALGELTVLYTLGQILRQVGRTEEALAVHRRAEAKCRSGVPGQSPELIAQYQAMSQQQVGNSLAALGRWAEAEESLRRSMDYFDAARMPARAAPTRLDLGILLRRLDRLAEAREAVTAAHEELRAMGHPRLPEAVAELRALDPAAGGRAAG</sequence>
<dbReference type="Gene3D" id="1.25.40.10">
    <property type="entry name" value="Tetratricopeptide repeat domain"/>
    <property type="match status" value="2"/>
</dbReference>
<dbReference type="SMART" id="SM00530">
    <property type="entry name" value="HTH_XRE"/>
    <property type="match status" value="1"/>
</dbReference>
<dbReference type="InterPro" id="IPR001387">
    <property type="entry name" value="Cro/C1-type_HTH"/>
</dbReference>
<organism evidence="3">
    <name type="scientific">Kitasatospora camelliae</name>
    <dbReference type="NCBI Taxonomy" id="3156397"/>
    <lineage>
        <taxon>Bacteria</taxon>
        <taxon>Bacillati</taxon>
        <taxon>Actinomycetota</taxon>
        <taxon>Actinomycetes</taxon>
        <taxon>Kitasatosporales</taxon>
        <taxon>Streptomycetaceae</taxon>
        <taxon>Kitasatospora</taxon>
    </lineage>
</organism>
<dbReference type="CDD" id="cd00093">
    <property type="entry name" value="HTH_XRE"/>
    <property type="match status" value="1"/>
</dbReference>
<name>A0AAU8JPK2_9ACTN</name>
<dbReference type="PANTHER" id="PTHR47691">
    <property type="entry name" value="REGULATOR-RELATED"/>
    <property type="match status" value="1"/>
</dbReference>
<dbReference type="EMBL" id="CP159872">
    <property type="protein sequence ID" value="XCM78172.1"/>
    <property type="molecule type" value="Genomic_DNA"/>
</dbReference>
<dbReference type="Pfam" id="PF13560">
    <property type="entry name" value="HTH_31"/>
    <property type="match status" value="1"/>
</dbReference>
<dbReference type="SUPFAM" id="SSF52540">
    <property type="entry name" value="P-loop containing nucleoside triphosphate hydrolases"/>
    <property type="match status" value="1"/>
</dbReference>
<protein>
    <submittedName>
        <fullName evidence="3">Helix-turn-helix domain-containing protein</fullName>
    </submittedName>
</protein>
<dbReference type="PROSITE" id="PS50943">
    <property type="entry name" value="HTH_CROC1"/>
    <property type="match status" value="1"/>
</dbReference>
<feature type="region of interest" description="Disordered" evidence="1">
    <location>
        <begin position="454"/>
        <end position="474"/>
    </location>
</feature>
<feature type="domain" description="HTH cro/C1-type" evidence="2">
    <location>
        <begin position="17"/>
        <end position="72"/>
    </location>
</feature>
<evidence type="ECO:0000256" key="1">
    <source>
        <dbReference type="SAM" id="MobiDB-lite"/>
    </source>
</evidence>
<dbReference type="SUPFAM" id="SSF48452">
    <property type="entry name" value="TPR-like"/>
    <property type="match status" value="2"/>
</dbReference>
<dbReference type="Pfam" id="PF13424">
    <property type="entry name" value="TPR_12"/>
    <property type="match status" value="1"/>
</dbReference>
<dbReference type="GO" id="GO:0003677">
    <property type="term" value="F:DNA binding"/>
    <property type="evidence" value="ECO:0007669"/>
    <property type="project" value="InterPro"/>
</dbReference>
<dbReference type="PRINTS" id="PR00364">
    <property type="entry name" value="DISEASERSIST"/>
</dbReference>
<evidence type="ECO:0000313" key="3">
    <source>
        <dbReference type="EMBL" id="XCM78172.1"/>
    </source>
</evidence>
<dbReference type="InterPro" id="IPR010982">
    <property type="entry name" value="Lambda_DNA-bd_dom_sf"/>
</dbReference>
<dbReference type="InterPro" id="IPR011990">
    <property type="entry name" value="TPR-like_helical_dom_sf"/>
</dbReference>
<accession>A0AAU8JPK2</accession>